<feature type="transmembrane region" description="Helical" evidence="2">
    <location>
        <begin position="6"/>
        <end position="25"/>
    </location>
</feature>
<dbReference type="AlphaFoldDB" id="A0A1I6JU88"/>
<dbReference type="GO" id="GO:0004519">
    <property type="term" value="F:endonuclease activity"/>
    <property type="evidence" value="ECO:0007669"/>
    <property type="project" value="UniProtKB-KW"/>
</dbReference>
<evidence type="ECO:0000313" key="3">
    <source>
        <dbReference type="EMBL" id="SFR82559.1"/>
    </source>
</evidence>
<keyword evidence="2" id="KW-0472">Membrane</keyword>
<evidence type="ECO:0000313" key="4">
    <source>
        <dbReference type="Proteomes" id="UP000198824"/>
    </source>
</evidence>
<dbReference type="STRING" id="1166337.SAMN05192580_0889"/>
<keyword evidence="3" id="KW-0255">Endonuclease</keyword>
<gene>
    <name evidence="3" type="ORF">SAMN05192580_0889</name>
</gene>
<evidence type="ECO:0000256" key="2">
    <source>
        <dbReference type="SAM" id="Phobius"/>
    </source>
</evidence>
<keyword evidence="1" id="KW-0175">Coiled coil</keyword>
<keyword evidence="3" id="KW-0540">Nuclease</keyword>
<keyword evidence="2" id="KW-0812">Transmembrane</keyword>
<protein>
    <submittedName>
        <fullName evidence="3">Predicted 5' DNA nuclease, flap endonuclease-1-like, helix-3-turn-helix (H3TH) domain</fullName>
    </submittedName>
</protein>
<reference evidence="3 4" key="1">
    <citation type="submission" date="2016-10" db="EMBL/GenBank/DDBJ databases">
        <authorList>
            <person name="de Groot N.N."/>
        </authorList>
    </citation>
    <scope>NUCLEOTIDE SEQUENCE [LARGE SCALE GENOMIC DNA]</scope>
    <source>
        <strain evidence="3 4">S5-249</strain>
    </source>
</reference>
<feature type="coiled-coil region" evidence="1">
    <location>
        <begin position="37"/>
        <end position="64"/>
    </location>
</feature>
<dbReference type="EMBL" id="FOZG01000001">
    <property type="protein sequence ID" value="SFR82559.1"/>
    <property type="molecule type" value="Genomic_DNA"/>
</dbReference>
<name>A0A1I6JU88_9SPHN</name>
<accession>A0A1I6JU88</accession>
<organism evidence="3 4">
    <name type="scientific">Sphingomonas jatrophae</name>
    <dbReference type="NCBI Taxonomy" id="1166337"/>
    <lineage>
        <taxon>Bacteria</taxon>
        <taxon>Pseudomonadati</taxon>
        <taxon>Pseudomonadota</taxon>
        <taxon>Alphaproteobacteria</taxon>
        <taxon>Sphingomonadales</taxon>
        <taxon>Sphingomonadaceae</taxon>
        <taxon>Sphingomonas</taxon>
    </lineage>
</organism>
<keyword evidence="2" id="KW-1133">Transmembrane helix</keyword>
<proteinExistence type="predicted"/>
<keyword evidence="3" id="KW-0378">Hydrolase</keyword>
<dbReference type="RefSeq" id="WP_093311250.1">
    <property type="nucleotide sequence ID" value="NZ_FOZG01000001.1"/>
</dbReference>
<dbReference type="Proteomes" id="UP000198824">
    <property type="component" value="Unassembled WGS sequence"/>
</dbReference>
<keyword evidence="4" id="KW-1185">Reference proteome</keyword>
<evidence type="ECO:0000256" key="1">
    <source>
        <dbReference type="SAM" id="Coils"/>
    </source>
</evidence>
<sequence length="158" mass="17467">MPAFTTNQWAILALVLVLGWLLGLLSRNGGGRWRRAYEEERARREAEEARIAAANTRIAELERHAPVGVGTAGGIAAAVHGRRDDLSLIRGVDHAQETRLNDAGIHGFRDIERLTPADEAALEGRLGLAPGLIARERWREQAAMLRAGDHEGHRRTFR</sequence>
<dbReference type="OrthoDB" id="7471037at2"/>